<organism evidence="2 3">
    <name type="scientific">Acer yangbiense</name>
    <dbReference type="NCBI Taxonomy" id="1000413"/>
    <lineage>
        <taxon>Eukaryota</taxon>
        <taxon>Viridiplantae</taxon>
        <taxon>Streptophyta</taxon>
        <taxon>Embryophyta</taxon>
        <taxon>Tracheophyta</taxon>
        <taxon>Spermatophyta</taxon>
        <taxon>Magnoliopsida</taxon>
        <taxon>eudicotyledons</taxon>
        <taxon>Gunneridae</taxon>
        <taxon>Pentapetalae</taxon>
        <taxon>rosids</taxon>
        <taxon>malvids</taxon>
        <taxon>Sapindales</taxon>
        <taxon>Sapindaceae</taxon>
        <taxon>Hippocastanoideae</taxon>
        <taxon>Acereae</taxon>
        <taxon>Acer</taxon>
    </lineage>
</organism>
<dbReference type="Proteomes" id="UP000323000">
    <property type="component" value="Chromosome 7"/>
</dbReference>
<evidence type="ECO:0000313" key="3">
    <source>
        <dbReference type="Proteomes" id="UP000323000"/>
    </source>
</evidence>
<feature type="domain" description="DUF7138" evidence="1">
    <location>
        <begin position="8"/>
        <end position="86"/>
    </location>
</feature>
<proteinExistence type="predicted"/>
<dbReference type="InterPro" id="IPR055562">
    <property type="entry name" value="DUF7138"/>
</dbReference>
<accession>A0A5C7HMA1</accession>
<dbReference type="AlphaFoldDB" id="A0A5C7HMA1"/>
<protein>
    <recommendedName>
        <fullName evidence="1">DUF7138 domain-containing protein</fullName>
    </recommendedName>
</protein>
<sequence length="207" mass="23071">MKQSNMETIFPVIFFDGDREINIGNVVVHPSLDYKSLQSTFSRKIGLSPNQFSVFLADRKTSRKIPITGKANFSAISREKDCLFLVVMRGSRDSRSRRQKRQPEQPVSDVMLLRRNIGFFVKDLEMREKDLTKTGPGGGGGGQQGANGGVFACEHCVRDQQTGGAVGFHCCVNDTVITYFRSKAGPIARPVTRNLRVRNGIPQYDIN</sequence>
<name>A0A5C7HMA1_9ROSI</name>
<evidence type="ECO:0000313" key="2">
    <source>
        <dbReference type="EMBL" id="TXG58147.1"/>
    </source>
</evidence>
<dbReference type="OrthoDB" id="778072at2759"/>
<dbReference type="Pfam" id="PF23596">
    <property type="entry name" value="DUF7138"/>
    <property type="match status" value="1"/>
</dbReference>
<dbReference type="PANTHER" id="PTHR36351:SF1">
    <property type="entry name" value="EMBRYO SAC DEVELOPMENT ARREST 12"/>
    <property type="match status" value="1"/>
</dbReference>
<evidence type="ECO:0000259" key="1">
    <source>
        <dbReference type="Pfam" id="PF23596"/>
    </source>
</evidence>
<reference evidence="3" key="1">
    <citation type="journal article" date="2019" name="Gigascience">
        <title>De novo genome assembly of the endangered Acer yangbiense, a plant species with extremely small populations endemic to Yunnan Province, China.</title>
        <authorList>
            <person name="Yang J."/>
            <person name="Wariss H.M."/>
            <person name="Tao L."/>
            <person name="Zhang R."/>
            <person name="Yun Q."/>
            <person name="Hollingsworth P."/>
            <person name="Dao Z."/>
            <person name="Luo G."/>
            <person name="Guo H."/>
            <person name="Ma Y."/>
            <person name="Sun W."/>
        </authorList>
    </citation>
    <scope>NUCLEOTIDE SEQUENCE [LARGE SCALE GENOMIC DNA]</scope>
    <source>
        <strain evidence="3">cv. Malutang</strain>
    </source>
</reference>
<gene>
    <name evidence="2" type="ORF">EZV62_015976</name>
</gene>
<comment type="caution">
    <text evidence="2">The sequence shown here is derived from an EMBL/GenBank/DDBJ whole genome shotgun (WGS) entry which is preliminary data.</text>
</comment>
<keyword evidence="3" id="KW-1185">Reference proteome</keyword>
<dbReference type="EMBL" id="VAHF01000007">
    <property type="protein sequence ID" value="TXG58147.1"/>
    <property type="molecule type" value="Genomic_DNA"/>
</dbReference>
<dbReference type="PANTHER" id="PTHR36351">
    <property type="entry name" value="EMBRYO SAC DEVELOPMENT ARREST 12"/>
    <property type="match status" value="1"/>
</dbReference>